<feature type="transmembrane region" description="Helical" evidence="2">
    <location>
        <begin position="312"/>
        <end position="330"/>
    </location>
</feature>
<evidence type="ECO:0000256" key="2">
    <source>
        <dbReference type="SAM" id="Phobius"/>
    </source>
</evidence>
<sequence>MASNDGKQDSSTKAETTFDLIHTVWYLFIGTSVCLTYIGVAGICFYFVIHQFSGNKINSVLDTFYVTVVLLTSNGYKDLTPDSDIAILFATFFALTGVVVFGALMSLGAKIFLDSQLNLRMILEKLKKDPELSYLRVAKIKWKEPVVLLAVHMAGGIVFLVSIGNMNFSRALYCVSSTITTVLSDEECFSTKDRRVFAVIWILYGMITLSWMLYVFTEAWTQRSKWVLAKKSLNENPAIAGLQPSDDLDADGHMREEEFILLFAKEIEKLRKIGMEANINEKLGLGDSDKDKASSIEDKLLKYLNLDDLWEIFIYLVGYLGFSMVIFYAVSYQISGEVKTNSFLDTVYFAIITMTSAGYGDLHPNEGPLALALASLFALLGMFLFGLLLSIGSTFLANQQELRRRDIKSGDDRNTDTGKELKWKLIKRKGKRVAVYFVVVMVAGTVIVILTEDLHFVRAVYCISITITSAGTEKCFSTKLGRSFAIVLLLVGAIYKNYVLFTMMDVYIEIRQRLCIQKELPDEESKPAEPEAPKPKAPEPAAPKPEAPKPAAPKPEAPRPAEPKPEAPKPVAEPKPVEPEAPKPVAEPKAKPKPAAPS</sequence>
<dbReference type="InterPro" id="IPR050721">
    <property type="entry name" value="Trk_Ktr_HKT_K-transport"/>
</dbReference>
<feature type="compositionally biased region" description="Pro residues" evidence="1">
    <location>
        <begin position="538"/>
        <end position="555"/>
    </location>
</feature>
<protein>
    <submittedName>
        <fullName evidence="4">Ion transport 2</fullName>
    </submittedName>
</protein>
<feature type="compositionally biased region" description="Basic and acidic residues" evidence="1">
    <location>
        <begin position="522"/>
        <end position="537"/>
    </location>
</feature>
<feature type="non-terminal residue" evidence="4">
    <location>
        <position position="1"/>
    </location>
</feature>
<feature type="transmembrane region" description="Helical" evidence="2">
    <location>
        <begin position="24"/>
        <end position="48"/>
    </location>
</feature>
<organism evidence="4 5">
    <name type="scientific">Cynara cardunculus var. scolymus</name>
    <name type="common">Globe artichoke</name>
    <name type="synonym">Cynara scolymus</name>
    <dbReference type="NCBI Taxonomy" id="59895"/>
    <lineage>
        <taxon>Eukaryota</taxon>
        <taxon>Viridiplantae</taxon>
        <taxon>Streptophyta</taxon>
        <taxon>Embryophyta</taxon>
        <taxon>Tracheophyta</taxon>
        <taxon>Spermatophyta</taxon>
        <taxon>Magnoliopsida</taxon>
        <taxon>eudicotyledons</taxon>
        <taxon>Gunneridae</taxon>
        <taxon>Pentapetalae</taxon>
        <taxon>asterids</taxon>
        <taxon>campanulids</taxon>
        <taxon>Asterales</taxon>
        <taxon>Asteraceae</taxon>
        <taxon>Carduoideae</taxon>
        <taxon>Cardueae</taxon>
        <taxon>Carduinae</taxon>
        <taxon>Cynara</taxon>
    </lineage>
</organism>
<dbReference type="Proteomes" id="UP000243975">
    <property type="component" value="Unassembled WGS sequence"/>
</dbReference>
<dbReference type="InterPro" id="IPR013099">
    <property type="entry name" value="K_chnl_dom"/>
</dbReference>
<dbReference type="EMBL" id="LEKV01003634">
    <property type="protein sequence ID" value="KVH99179.1"/>
    <property type="molecule type" value="Genomic_DNA"/>
</dbReference>
<feature type="transmembrane region" description="Helical" evidence="2">
    <location>
        <begin position="484"/>
        <end position="508"/>
    </location>
</feature>
<name>A0A103XYH4_CYNCS</name>
<feature type="transmembrane region" description="Helical" evidence="2">
    <location>
        <begin position="88"/>
        <end position="113"/>
    </location>
</feature>
<keyword evidence="2" id="KW-0812">Transmembrane</keyword>
<feature type="transmembrane region" description="Helical" evidence="2">
    <location>
        <begin position="196"/>
        <end position="216"/>
    </location>
</feature>
<feature type="transmembrane region" description="Helical" evidence="2">
    <location>
        <begin position="342"/>
        <end position="359"/>
    </location>
</feature>
<keyword evidence="2" id="KW-0472">Membrane</keyword>
<evidence type="ECO:0000313" key="5">
    <source>
        <dbReference type="Proteomes" id="UP000243975"/>
    </source>
</evidence>
<proteinExistence type="predicted"/>
<dbReference type="PANTHER" id="PTHR43833">
    <property type="entry name" value="POTASSIUM CHANNEL PROTEIN 2-RELATED-RELATED"/>
    <property type="match status" value="1"/>
</dbReference>
<feature type="domain" description="Potassium channel" evidence="3">
    <location>
        <begin position="316"/>
        <end position="396"/>
    </location>
</feature>
<reference evidence="4 5" key="1">
    <citation type="journal article" date="2016" name="Sci. Rep.">
        <title>The genome sequence of the outbreeding globe artichoke constructed de novo incorporating a phase-aware low-pass sequencing strategy of F1 progeny.</title>
        <authorList>
            <person name="Scaglione D."/>
            <person name="Reyes-Chin-Wo S."/>
            <person name="Acquadro A."/>
            <person name="Froenicke L."/>
            <person name="Portis E."/>
            <person name="Beitel C."/>
            <person name="Tirone M."/>
            <person name="Mauro R."/>
            <person name="Lo Monaco A."/>
            <person name="Mauromicale G."/>
            <person name="Faccioli P."/>
            <person name="Cattivelli L."/>
            <person name="Rieseberg L."/>
            <person name="Michelmore R."/>
            <person name="Lanteri S."/>
        </authorList>
    </citation>
    <scope>NUCLEOTIDE SEQUENCE [LARGE SCALE GENOMIC DNA]</scope>
    <source>
        <strain evidence="4">2C</strain>
    </source>
</reference>
<evidence type="ECO:0000256" key="1">
    <source>
        <dbReference type="SAM" id="MobiDB-lite"/>
    </source>
</evidence>
<dbReference type="PANTHER" id="PTHR43833:SF7">
    <property type="entry name" value="KTR SYSTEM POTASSIUM UPTAKE PROTEIN C"/>
    <property type="match status" value="1"/>
</dbReference>
<feature type="region of interest" description="Disordered" evidence="1">
    <location>
        <begin position="522"/>
        <end position="598"/>
    </location>
</feature>
<dbReference type="Pfam" id="PF07885">
    <property type="entry name" value="Ion_trans_2"/>
    <property type="match status" value="2"/>
</dbReference>
<dbReference type="SUPFAM" id="SSF81324">
    <property type="entry name" value="Voltage-gated potassium channels"/>
    <property type="match status" value="4"/>
</dbReference>
<gene>
    <name evidence="4" type="ORF">Ccrd_022583</name>
</gene>
<comment type="caution">
    <text evidence="4">The sequence shown here is derived from an EMBL/GenBank/DDBJ whole genome shotgun (WGS) entry which is preliminary data.</text>
</comment>
<feature type="transmembrane region" description="Helical" evidence="2">
    <location>
        <begin position="146"/>
        <end position="164"/>
    </location>
</feature>
<feature type="compositionally biased region" description="Basic and acidic residues" evidence="1">
    <location>
        <begin position="556"/>
        <end position="567"/>
    </location>
</feature>
<feature type="transmembrane region" description="Helical" evidence="2">
    <location>
        <begin position="371"/>
        <end position="397"/>
    </location>
</feature>
<evidence type="ECO:0000259" key="3">
    <source>
        <dbReference type="Pfam" id="PF07885"/>
    </source>
</evidence>
<dbReference type="OMA" id="CATIMSL"/>
<dbReference type="AlphaFoldDB" id="A0A103XYH4"/>
<feature type="domain" description="Potassium channel" evidence="3">
    <location>
        <begin position="35"/>
        <end position="111"/>
    </location>
</feature>
<feature type="compositionally biased region" description="Basic and acidic residues" evidence="1">
    <location>
        <begin position="575"/>
        <end position="590"/>
    </location>
</feature>
<accession>A0A103XYH4</accession>
<feature type="transmembrane region" description="Helical" evidence="2">
    <location>
        <begin position="433"/>
        <end position="451"/>
    </location>
</feature>
<keyword evidence="2" id="KW-1133">Transmembrane helix</keyword>
<dbReference type="Gene3D" id="1.10.287.70">
    <property type="match status" value="4"/>
</dbReference>
<dbReference type="Gramene" id="KVH99179">
    <property type="protein sequence ID" value="KVH99179"/>
    <property type="gene ID" value="Ccrd_022583"/>
</dbReference>
<evidence type="ECO:0000313" key="4">
    <source>
        <dbReference type="EMBL" id="KVH99179.1"/>
    </source>
</evidence>
<keyword evidence="5" id="KW-1185">Reference proteome</keyword>